<gene>
    <name evidence="1" type="ordered locus">Bresu_0069</name>
</gene>
<dbReference type="OrthoDB" id="7597306at2"/>
<sequence>MALTFPLALPVDGAAAQYFEIEQVDYQSQRAGGRVNGVTAGFPLWHASWSFGSSISRAKSDAWRAFVASLRGGKRPFFGYDQSRPYPLLTPRGFAGLVRAGTSTPYDGTATSWATNAEREIIAMYGQPNGFILSVGDYAMFRWVNGTEPRRSLHRVTDLGIATGAGALGVTIEPPIPNLVPGSAICDVARPNCIMKLKPEAKIGTMGRAHRVEGQVLAIQDLRE</sequence>
<dbReference type="RefSeq" id="WP_013267488.1">
    <property type="nucleotide sequence ID" value="NC_014375.1"/>
</dbReference>
<keyword evidence="2" id="KW-1185">Reference proteome</keyword>
<dbReference type="AlphaFoldDB" id="D9QI81"/>
<evidence type="ECO:0000313" key="2">
    <source>
        <dbReference type="Proteomes" id="UP000002696"/>
    </source>
</evidence>
<dbReference type="Proteomes" id="UP000002696">
    <property type="component" value="Chromosome"/>
</dbReference>
<dbReference type="InParanoid" id="D9QI81"/>
<dbReference type="EMBL" id="CP002102">
    <property type="protein sequence ID" value="ADK99383.1"/>
    <property type="molecule type" value="Genomic_DNA"/>
</dbReference>
<name>D9QI81_BRESC</name>
<accession>D9QI81</accession>
<organism evidence="1 2">
    <name type="scientific">Brevundimonas subvibrioides (strain ATCC 15264 / DSM 4735 / LMG 14903 / NBRC 16000 / CB 81)</name>
    <name type="common">Caulobacter subvibrioides</name>
    <dbReference type="NCBI Taxonomy" id="633149"/>
    <lineage>
        <taxon>Bacteria</taxon>
        <taxon>Pseudomonadati</taxon>
        <taxon>Pseudomonadota</taxon>
        <taxon>Alphaproteobacteria</taxon>
        <taxon>Caulobacterales</taxon>
        <taxon>Caulobacteraceae</taxon>
        <taxon>Brevundimonas</taxon>
    </lineage>
</organism>
<proteinExistence type="predicted"/>
<evidence type="ECO:0000313" key="1">
    <source>
        <dbReference type="EMBL" id="ADK99383.1"/>
    </source>
</evidence>
<reference evidence="2" key="1">
    <citation type="journal article" date="2011" name="J. Bacteriol.">
        <title>Genome sequences of eight morphologically diverse alphaproteobacteria.</title>
        <authorList>
            <consortium name="US DOE Joint Genome Institute"/>
            <person name="Brown P.J."/>
            <person name="Kysela D.T."/>
            <person name="Buechlein A."/>
            <person name="Hemmerich C."/>
            <person name="Brun Y.V."/>
        </authorList>
    </citation>
    <scope>NUCLEOTIDE SEQUENCE [LARGE SCALE GENOMIC DNA]</scope>
    <source>
        <strain evidence="2">ATCC 15264 / DSM 4735 / LMG 14903 / NBRC 16000 / CB 81</strain>
    </source>
</reference>
<protein>
    <submittedName>
        <fullName evidence="1">Uncharacterized protein</fullName>
    </submittedName>
</protein>
<dbReference type="BioCyc" id="BSUB633149:G1GM8-71-MONOMER"/>
<dbReference type="HOGENOM" id="CLU_1281152_0_0_5"/>
<dbReference type="STRING" id="633149.Bresu_0069"/>
<dbReference type="KEGG" id="bsb:Bresu_0069"/>